<dbReference type="NCBIfam" id="TIGR00945">
    <property type="entry name" value="tatC"/>
    <property type="match status" value="1"/>
</dbReference>
<dbReference type="PROSITE" id="PS01218">
    <property type="entry name" value="TATC"/>
    <property type="match status" value="1"/>
</dbReference>
<comment type="caution">
    <text evidence="6">The sequence shown here is derived from an EMBL/GenBank/DDBJ whole genome shotgun (WGS) entry which is preliminary data.</text>
</comment>
<organism evidence="6 7">
    <name type="scientific">Emticicia agri</name>
    <dbReference type="NCBI Taxonomy" id="2492393"/>
    <lineage>
        <taxon>Bacteria</taxon>
        <taxon>Pseudomonadati</taxon>
        <taxon>Bacteroidota</taxon>
        <taxon>Cytophagia</taxon>
        <taxon>Cytophagales</taxon>
        <taxon>Leadbetterellaceae</taxon>
        <taxon>Emticicia</taxon>
    </lineage>
</organism>
<evidence type="ECO:0000313" key="6">
    <source>
        <dbReference type="EMBL" id="RYU95873.1"/>
    </source>
</evidence>
<sequence length="293" mass="33043">MPLDQTPYYDYDDGKEEEVGKEMSFLDHLEELRWHLIRAAAAIFFFMIFAFIYIEEIYETVILGPSKVDFWTYRMMCKLGTAVGAPGLCVEKLPFSLMSREVSGQFIMAFTSAAIIGLVFAFPYVFWEIWRFVKPGLKPSESKSARGAVFYVTFLFFSGVLFGYFIVSPLAVNFLVNFQISKSIENQFDIGSYISLLATLTLACGVAFQLPVAIFVLTKIGVIGPQFMRTYRKHAVVVILIVAAIITPSPDVTSQLLVAFPLYILYEVSIVISAREEKRRLAELAAEGNEIKD</sequence>
<dbReference type="PANTHER" id="PTHR30371">
    <property type="entry name" value="SEC-INDEPENDENT PROTEIN TRANSLOCASE PROTEIN TATC"/>
    <property type="match status" value="1"/>
</dbReference>
<keyword evidence="3 5" id="KW-1133">Transmembrane helix</keyword>
<feature type="transmembrane region" description="Helical" evidence="5">
    <location>
        <begin position="36"/>
        <end position="54"/>
    </location>
</feature>
<feature type="transmembrane region" description="Helical" evidence="5">
    <location>
        <begin position="255"/>
        <end position="274"/>
    </location>
</feature>
<accession>A0A4Q5M1Z0</accession>
<dbReference type="HAMAP" id="MF_00902">
    <property type="entry name" value="TatC"/>
    <property type="match status" value="1"/>
</dbReference>
<dbReference type="Proteomes" id="UP000293162">
    <property type="component" value="Unassembled WGS sequence"/>
</dbReference>
<dbReference type="EMBL" id="SEWF01000011">
    <property type="protein sequence ID" value="RYU95873.1"/>
    <property type="molecule type" value="Genomic_DNA"/>
</dbReference>
<feature type="transmembrane region" description="Helical" evidence="5">
    <location>
        <begin position="230"/>
        <end position="249"/>
    </location>
</feature>
<proteinExistence type="inferred from homology"/>
<comment type="subcellular location">
    <subcellularLocation>
        <location evidence="5">Cell membrane</location>
        <topology evidence="5">Multi-pass membrane protein</topology>
    </subcellularLocation>
    <subcellularLocation>
        <location evidence="1">Membrane</location>
        <topology evidence="1">Multi-pass membrane protein</topology>
    </subcellularLocation>
</comment>
<reference evidence="6 7" key="1">
    <citation type="submission" date="2019-02" db="EMBL/GenBank/DDBJ databases">
        <title>Bacterial novel species Emticicia sp. 17J42-9 isolated from soil.</title>
        <authorList>
            <person name="Jung H.-Y."/>
        </authorList>
    </citation>
    <scope>NUCLEOTIDE SEQUENCE [LARGE SCALE GENOMIC DNA]</scope>
    <source>
        <strain evidence="6 7">17J42-9</strain>
    </source>
</reference>
<evidence type="ECO:0000256" key="5">
    <source>
        <dbReference type="HAMAP-Rule" id="MF_00902"/>
    </source>
</evidence>
<dbReference type="GO" id="GO:0009977">
    <property type="term" value="F:proton motive force dependent protein transmembrane transporter activity"/>
    <property type="evidence" value="ECO:0007669"/>
    <property type="project" value="TreeGrafter"/>
</dbReference>
<keyword evidence="5" id="KW-0653">Protein transport</keyword>
<dbReference type="RefSeq" id="WP_130020753.1">
    <property type="nucleotide sequence ID" value="NZ_SEWF01000011.1"/>
</dbReference>
<dbReference type="GO" id="GO:0033281">
    <property type="term" value="C:TAT protein transport complex"/>
    <property type="evidence" value="ECO:0007669"/>
    <property type="project" value="UniProtKB-UniRule"/>
</dbReference>
<evidence type="ECO:0000313" key="7">
    <source>
        <dbReference type="Proteomes" id="UP000293162"/>
    </source>
</evidence>
<keyword evidence="5" id="KW-1003">Cell membrane</keyword>
<feature type="transmembrane region" description="Helical" evidence="5">
    <location>
        <begin position="148"/>
        <end position="172"/>
    </location>
</feature>
<evidence type="ECO:0000256" key="4">
    <source>
        <dbReference type="ARBA" id="ARBA00023136"/>
    </source>
</evidence>
<dbReference type="PANTHER" id="PTHR30371:SF0">
    <property type="entry name" value="SEC-INDEPENDENT PROTEIN TRANSLOCASE PROTEIN TATC, CHLOROPLASTIC-RELATED"/>
    <property type="match status" value="1"/>
</dbReference>
<comment type="subunit">
    <text evidence="5">Forms a complex with TatA.</text>
</comment>
<comment type="similarity">
    <text evidence="5">Belongs to the TatC family.</text>
</comment>
<dbReference type="OrthoDB" id="9777044at2"/>
<dbReference type="PRINTS" id="PR01840">
    <property type="entry name" value="TATCFAMILY"/>
</dbReference>
<feature type="transmembrane region" description="Helical" evidence="5">
    <location>
        <begin position="192"/>
        <end position="218"/>
    </location>
</feature>
<dbReference type="GO" id="GO:0043953">
    <property type="term" value="P:protein transport by the Tat complex"/>
    <property type="evidence" value="ECO:0007669"/>
    <property type="project" value="UniProtKB-UniRule"/>
</dbReference>
<comment type="function">
    <text evidence="5">Part of the twin-arginine translocation (Tat) system that transports large folded proteins containing a characteristic twin-arginine motif in their signal peptide across membranes.</text>
</comment>
<keyword evidence="7" id="KW-1185">Reference proteome</keyword>
<protein>
    <recommendedName>
        <fullName evidence="5">Sec-independent protein translocase protein TatC</fullName>
    </recommendedName>
</protein>
<dbReference type="GO" id="GO:0065002">
    <property type="term" value="P:intracellular protein transmembrane transport"/>
    <property type="evidence" value="ECO:0007669"/>
    <property type="project" value="TreeGrafter"/>
</dbReference>
<name>A0A4Q5M1Z0_9BACT</name>
<dbReference type="Pfam" id="PF00902">
    <property type="entry name" value="TatC"/>
    <property type="match status" value="1"/>
</dbReference>
<keyword evidence="5" id="KW-0811">Translocation</keyword>
<evidence type="ECO:0000256" key="3">
    <source>
        <dbReference type="ARBA" id="ARBA00022989"/>
    </source>
</evidence>
<keyword evidence="5" id="KW-0813">Transport</keyword>
<evidence type="ECO:0000256" key="2">
    <source>
        <dbReference type="ARBA" id="ARBA00022692"/>
    </source>
</evidence>
<keyword evidence="2 5" id="KW-0812">Transmembrane</keyword>
<gene>
    <name evidence="5 6" type="primary">tatC</name>
    <name evidence="6" type="ORF">EWM59_09620</name>
</gene>
<dbReference type="AlphaFoldDB" id="A0A4Q5M1Z0"/>
<dbReference type="InterPro" id="IPR019820">
    <property type="entry name" value="Sec-indep_translocase_CS"/>
</dbReference>
<feature type="transmembrane region" description="Helical" evidence="5">
    <location>
        <begin position="106"/>
        <end position="127"/>
    </location>
</feature>
<evidence type="ECO:0000256" key="1">
    <source>
        <dbReference type="ARBA" id="ARBA00004141"/>
    </source>
</evidence>
<keyword evidence="4 5" id="KW-0472">Membrane</keyword>
<dbReference type="InterPro" id="IPR002033">
    <property type="entry name" value="TatC"/>
</dbReference>